<keyword evidence="7 9" id="KW-0808">Transferase</keyword>
<dbReference type="NCBIfam" id="TIGR00336">
    <property type="entry name" value="pyrE"/>
    <property type="match status" value="1"/>
</dbReference>
<evidence type="ECO:0000256" key="6">
    <source>
        <dbReference type="ARBA" id="ARBA00022676"/>
    </source>
</evidence>
<evidence type="ECO:0000313" key="12">
    <source>
        <dbReference type="Proteomes" id="UP000295724"/>
    </source>
</evidence>
<dbReference type="EC" id="2.4.2.10" evidence="5 9"/>
<comment type="pathway">
    <text evidence="2 9">Pyrimidine metabolism; UMP biosynthesis via de novo pathway; UMP from orotate: step 1/2.</text>
</comment>
<organism evidence="11 12">
    <name type="scientific">Marinicella litoralis</name>
    <dbReference type="NCBI Taxonomy" id="644220"/>
    <lineage>
        <taxon>Bacteria</taxon>
        <taxon>Pseudomonadati</taxon>
        <taxon>Pseudomonadota</taxon>
        <taxon>Gammaproteobacteria</taxon>
        <taxon>Lysobacterales</taxon>
        <taxon>Marinicellaceae</taxon>
        <taxon>Marinicella</taxon>
    </lineage>
</organism>
<evidence type="ECO:0000256" key="2">
    <source>
        <dbReference type="ARBA" id="ARBA00004889"/>
    </source>
</evidence>
<dbReference type="InterPro" id="IPR029057">
    <property type="entry name" value="PRTase-like"/>
</dbReference>
<evidence type="ECO:0000256" key="5">
    <source>
        <dbReference type="ARBA" id="ARBA00011971"/>
    </source>
</evidence>
<feature type="binding site" evidence="9">
    <location>
        <position position="113"/>
    </location>
    <ligand>
        <name>5-phospho-alpha-D-ribose 1-diphosphate</name>
        <dbReference type="ChEBI" id="CHEBI:58017"/>
        <note>ligand shared between dimeric partners</note>
    </ligand>
</feature>
<dbReference type="GO" id="GO:0004588">
    <property type="term" value="F:orotate phosphoribosyltransferase activity"/>
    <property type="evidence" value="ECO:0007669"/>
    <property type="project" value="UniProtKB-UniRule"/>
</dbReference>
<feature type="binding site" evidence="9">
    <location>
        <begin position="44"/>
        <end position="45"/>
    </location>
    <ligand>
        <name>orotate</name>
        <dbReference type="ChEBI" id="CHEBI:30839"/>
    </ligand>
</feature>
<dbReference type="GO" id="GO:0005737">
    <property type="term" value="C:cytoplasm"/>
    <property type="evidence" value="ECO:0007669"/>
    <property type="project" value="TreeGrafter"/>
</dbReference>
<dbReference type="Gene3D" id="3.40.50.2020">
    <property type="match status" value="1"/>
</dbReference>
<feature type="binding site" description="in other chain" evidence="9">
    <location>
        <position position="110"/>
    </location>
    <ligand>
        <name>5-phospho-alpha-D-ribose 1-diphosphate</name>
        <dbReference type="ChEBI" id="CHEBI:58017"/>
        <note>ligand shared between dimeric partners</note>
    </ligand>
</feature>
<dbReference type="Pfam" id="PF00156">
    <property type="entry name" value="Pribosyltran"/>
    <property type="match status" value="1"/>
</dbReference>
<proteinExistence type="inferred from homology"/>
<evidence type="ECO:0000256" key="9">
    <source>
        <dbReference type="HAMAP-Rule" id="MF_01208"/>
    </source>
</evidence>
<comment type="caution">
    <text evidence="11">The sequence shown here is derived from an EMBL/GenBank/DDBJ whole genome shotgun (WGS) entry which is preliminary data.</text>
</comment>
<evidence type="ECO:0000313" key="11">
    <source>
        <dbReference type="EMBL" id="TDR18297.1"/>
    </source>
</evidence>
<feature type="domain" description="Phosphoribosyltransferase" evidence="10">
    <location>
        <begin position="59"/>
        <end position="169"/>
    </location>
</feature>
<comment type="function">
    <text evidence="1 9">Catalyzes the transfer of a ribosyl phosphate group from 5-phosphoribose 1-diphosphate to orotate, leading to the formation of orotidine monophosphate (OMP).</text>
</comment>
<feature type="binding site" evidence="9">
    <location>
        <position position="166"/>
    </location>
    <ligand>
        <name>orotate</name>
        <dbReference type="ChEBI" id="CHEBI:30839"/>
    </ligand>
</feature>
<dbReference type="InterPro" id="IPR004467">
    <property type="entry name" value="Or_phspho_trans_dom"/>
</dbReference>
<dbReference type="UniPathway" id="UPA00070">
    <property type="reaction ID" value="UER00119"/>
</dbReference>
<sequence>MITSLIKIDIDMNIAHEFLALAIKKKVLKFGEFTLKSGRVSPYFFNAGLFDDGYSLSLLGEYYAQTIKSSGLKFDMLYGPAYKGIPLATAIAVAWYRLYDENIPVAFNRKEKKSHGEGGVLIGAPVQGNVLIVDDVVSAGTSVRESIVVINQQAAEVVGIAVALDRQEKGDGELSAMQELAQTFDLATISIANLDSLFDYLQGDENKLNKVANYRQKYGV</sequence>
<evidence type="ECO:0000259" key="10">
    <source>
        <dbReference type="Pfam" id="PF00156"/>
    </source>
</evidence>
<feature type="binding site" evidence="9">
    <location>
        <position position="138"/>
    </location>
    <ligand>
        <name>orotate</name>
        <dbReference type="ChEBI" id="CHEBI:30839"/>
    </ligand>
</feature>
<feature type="binding site" description="in other chain" evidence="9">
    <location>
        <begin position="134"/>
        <end position="142"/>
    </location>
    <ligand>
        <name>5-phospho-alpha-D-ribose 1-diphosphate</name>
        <dbReference type="ChEBI" id="CHEBI:58017"/>
        <note>ligand shared between dimeric partners</note>
    </ligand>
</feature>
<dbReference type="GO" id="GO:0046132">
    <property type="term" value="P:pyrimidine ribonucleoside biosynthetic process"/>
    <property type="evidence" value="ECO:0007669"/>
    <property type="project" value="TreeGrafter"/>
</dbReference>
<dbReference type="PANTHER" id="PTHR46683:SF1">
    <property type="entry name" value="OROTATE PHOSPHORIBOSYLTRANSFERASE 1-RELATED"/>
    <property type="match status" value="1"/>
</dbReference>
<keyword evidence="9" id="KW-0460">Magnesium</keyword>
<dbReference type="GO" id="GO:0044205">
    <property type="term" value="P:'de novo' UMP biosynthetic process"/>
    <property type="evidence" value="ECO:0007669"/>
    <property type="project" value="UniProtKB-UniRule"/>
</dbReference>
<accession>A0A4R6XL67</accession>
<dbReference type="CDD" id="cd06223">
    <property type="entry name" value="PRTases_typeI"/>
    <property type="match status" value="1"/>
</dbReference>
<dbReference type="InterPro" id="IPR000836">
    <property type="entry name" value="PRTase_dom"/>
</dbReference>
<dbReference type="SUPFAM" id="SSF53271">
    <property type="entry name" value="PRTase-like"/>
    <property type="match status" value="1"/>
</dbReference>
<evidence type="ECO:0000256" key="4">
    <source>
        <dbReference type="ARBA" id="ARBA00011738"/>
    </source>
</evidence>
<evidence type="ECO:0000256" key="1">
    <source>
        <dbReference type="ARBA" id="ARBA00003769"/>
    </source>
</evidence>
<feature type="binding site" description="in other chain" evidence="9">
    <location>
        <begin position="82"/>
        <end position="83"/>
    </location>
    <ligand>
        <name>5-phospho-alpha-D-ribose 1-diphosphate</name>
        <dbReference type="ChEBI" id="CHEBI:58017"/>
        <note>ligand shared between dimeric partners</note>
    </ligand>
</feature>
<evidence type="ECO:0000256" key="7">
    <source>
        <dbReference type="ARBA" id="ARBA00022679"/>
    </source>
</evidence>
<feature type="binding site" evidence="9">
    <location>
        <position position="109"/>
    </location>
    <ligand>
        <name>5-phospho-alpha-D-ribose 1-diphosphate</name>
        <dbReference type="ChEBI" id="CHEBI:58017"/>
        <note>ligand shared between dimeric partners</note>
    </ligand>
</feature>
<dbReference type="AlphaFoldDB" id="A0A4R6XL67"/>
<comment type="similarity">
    <text evidence="3 9">Belongs to the purine/pyrimidine phosphoribosyltransferase family. PyrE subfamily.</text>
</comment>
<dbReference type="FunFam" id="3.40.50.2020:FF:000008">
    <property type="entry name" value="Orotate phosphoribosyltransferase"/>
    <property type="match status" value="1"/>
</dbReference>
<keyword evidence="8 9" id="KW-0665">Pyrimidine biosynthesis</keyword>
<evidence type="ECO:0000256" key="3">
    <source>
        <dbReference type="ARBA" id="ARBA00006340"/>
    </source>
</evidence>
<name>A0A4R6XL67_9GAMM</name>
<dbReference type="HAMAP" id="MF_01208">
    <property type="entry name" value="PyrE"/>
    <property type="match status" value="1"/>
</dbReference>
<evidence type="ECO:0000256" key="8">
    <source>
        <dbReference type="ARBA" id="ARBA00022975"/>
    </source>
</evidence>
<dbReference type="Proteomes" id="UP000295724">
    <property type="component" value="Unassembled WGS sequence"/>
</dbReference>
<dbReference type="EMBL" id="SNZB01000005">
    <property type="protein sequence ID" value="TDR18297.1"/>
    <property type="molecule type" value="Genomic_DNA"/>
</dbReference>
<dbReference type="GO" id="GO:0006207">
    <property type="term" value="P:'de novo' pyrimidine nucleobase biosynthetic process"/>
    <property type="evidence" value="ECO:0007669"/>
    <property type="project" value="TreeGrafter"/>
</dbReference>
<comment type="catalytic activity">
    <reaction evidence="9">
        <text>orotidine 5'-phosphate + diphosphate = orotate + 5-phospho-alpha-D-ribose 1-diphosphate</text>
        <dbReference type="Rhea" id="RHEA:10380"/>
        <dbReference type="ChEBI" id="CHEBI:30839"/>
        <dbReference type="ChEBI" id="CHEBI:33019"/>
        <dbReference type="ChEBI" id="CHEBI:57538"/>
        <dbReference type="ChEBI" id="CHEBI:58017"/>
        <dbReference type="EC" id="2.4.2.10"/>
    </reaction>
</comment>
<comment type="cofactor">
    <cofactor evidence="9">
        <name>Mg(2+)</name>
        <dbReference type="ChEBI" id="CHEBI:18420"/>
    </cofactor>
</comment>
<protein>
    <recommendedName>
        <fullName evidence="5 9">Orotate phosphoribosyltransferase</fullName>
        <shortName evidence="9">OPRT</shortName>
        <shortName evidence="9">OPRTase</shortName>
        <ecNumber evidence="5 9">2.4.2.10</ecNumber>
    </recommendedName>
</protein>
<dbReference type="GO" id="GO:0000287">
    <property type="term" value="F:magnesium ion binding"/>
    <property type="evidence" value="ECO:0007669"/>
    <property type="project" value="UniProtKB-UniRule"/>
</dbReference>
<gene>
    <name evidence="9" type="primary">pyrE</name>
    <name evidence="11" type="ORF">C8D91_2213</name>
</gene>
<reference evidence="11 12" key="1">
    <citation type="submission" date="2019-03" db="EMBL/GenBank/DDBJ databases">
        <title>Genomic Encyclopedia of Type Strains, Phase IV (KMG-IV): sequencing the most valuable type-strain genomes for metagenomic binning, comparative biology and taxonomic classification.</title>
        <authorList>
            <person name="Goeker M."/>
        </authorList>
    </citation>
    <scope>NUCLEOTIDE SEQUENCE [LARGE SCALE GENOMIC DNA]</scope>
    <source>
        <strain evidence="11 12">DSM 25488</strain>
    </source>
</reference>
<feature type="binding site" evidence="9">
    <location>
        <position position="115"/>
    </location>
    <ligand>
        <name>5-phospho-alpha-D-ribose 1-diphosphate</name>
        <dbReference type="ChEBI" id="CHEBI:58017"/>
        <note>ligand shared between dimeric partners</note>
    </ligand>
</feature>
<feature type="binding site" description="in other chain" evidence="9">
    <location>
        <position position="36"/>
    </location>
    <ligand>
        <name>5-phospho-alpha-D-ribose 1-diphosphate</name>
        <dbReference type="ChEBI" id="CHEBI:58017"/>
        <note>ligand shared between dimeric partners</note>
    </ligand>
</feature>
<keyword evidence="6 9" id="KW-0328">Glycosyltransferase</keyword>
<keyword evidence="12" id="KW-1185">Reference proteome</keyword>
<dbReference type="PANTHER" id="PTHR46683">
    <property type="entry name" value="OROTATE PHOSPHORIBOSYLTRANSFERASE 1-RELATED"/>
    <property type="match status" value="1"/>
</dbReference>
<dbReference type="InterPro" id="IPR023031">
    <property type="entry name" value="OPRT"/>
</dbReference>
<comment type="subunit">
    <text evidence="4 9">Homodimer.</text>
</comment>